<dbReference type="EMBL" id="JACIJD010000009">
    <property type="protein sequence ID" value="MBB5694317.1"/>
    <property type="molecule type" value="Genomic_DNA"/>
</dbReference>
<name>A0A840YD85_9PROT</name>
<sequence length="176" mass="19138">MSGASRPPSRPAIVIFGAAVRPDSRPSETMRRRVTAAVELGEMLGGNALFVPTGGEGRHGPAESAVMAKLLRDWGIDPDRILEEPTGTDTLSSARAVAALLRGWEGRVHPVSSGYHLPRCGLLLRLMGLRLGRGRAAHAGPGFAEWRWRLREMPALPYDAALALWHRARGRRRPQG</sequence>
<dbReference type="InterPro" id="IPR003848">
    <property type="entry name" value="DUF218"/>
</dbReference>
<gene>
    <name evidence="2" type="ORF">FHS87_002362</name>
</gene>
<dbReference type="GO" id="GO:0005886">
    <property type="term" value="C:plasma membrane"/>
    <property type="evidence" value="ECO:0007669"/>
    <property type="project" value="TreeGrafter"/>
</dbReference>
<dbReference type="PANTHER" id="PTHR30336">
    <property type="entry name" value="INNER MEMBRANE PROTEIN, PROBABLE PERMEASE"/>
    <property type="match status" value="1"/>
</dbReference>
<dbReference type="CDD" id="cd06259">
    <property type="entry name" value="YdcF-like"/>
    <property type="match status" value="1"/>
</dbReference>
<comment type="caution">
    <text evidence="2">The sequence shown here is derived from an EMBL/GenBank/DDBJ whole genome shotgun (WGS) entry which is preliminary data.</text>
</comment>
<dbReference type="Proteomes" id="UP000580654">
    <property type="component" value="Unassembled WGS sequence"/>
</dbReference>
<feature type="domain" description="DUF218" evidence="1">
    <location>
        <begin position="12"/>
        <end position="129"/>
    </location>
</feature>
<protein>
    <submittedName>
        <fullName evidence="2">Uncharacterized SAM-binding protein YcdF (DUF218 family)</fullName>
    </submittedName>
</protein>
<dbReference type="Pfam" id="PF02698">
    <property type="entry name" value="DUF218"/>
    <property type="match status" value="1"/>
</dbReference>
<dbReference type="InterPro" id="IPR051599">
    <property type="entry name" value="Cell_Envelope_Assoc"/>
</dbReference>
<organism evidence="2 3">
    <name type="scientific">Muricoccus pecuniae</name>
    <dbReference type="NCBI Taxonomy" id="693023"/>
    <lineage>
        <taxon>Bacteria</taxon>
        <taxon>Pseudomonadati</taxon>
        <taxon>Pseudomonadota</taxon>
        <taxon>Alphaproteobacteria</taxon>
        <taxon>Acetobacterales</taxon>
        <taxon>Roseomonadaceae</taxon>
        <taxon>Muricoccus</taxon>
    </lineage>
</organism>
<dbReference type="AlphaFoldDB" id="A0A840YD85"/>
<accession>A0A840YD85</accession>
<evidence type="ECO:0000313" key="3">
    <source>
        <dbReference type="Proteomes" id="UP000580654"/>
    </source>
</evidence>
<dbReference type="PANTHER" id="PTHR30336:SF20">
    <property type="entry name" value="DUF218 DOMAIN-CONTAINING PROTEIN"/>
    <property type="match status" value="1"/>
</dbReference>
<evidence type="ECO:0000259" key="1">
    <source>
        <dbReference type="Pfam" id="PF02698"/>
    </source>
</evidence>
<reference evidence="2 3" key="1">
    <citation type="submission" date="2020-08" db="EMBL/GenBank/DDBJ databases">
        <title>Genomic Encyclopedia of Type Strains, Phase IV (KMG-IV): sequencing the most valuable type-strain genomes for metagenomic binning, comparative biology and taxonomic classification.</title>
        <authorList>
            <person name="Goeker M."/>
        </authorList>
    </citation>
    <scope>NUCLEOTIDE SEQUENCE [LARGE SCALE GENOMIC DNA]</scope>
    <source>
        <strain evidence="2 3">DSM 25622</strain>
    </source>
</reference>
<evidence type="ECO:0000313" key="2">
    <source>
        <dbReference type="EMBL" id="MBB5694317.1"/>
    </source>
</evidence>
<keyword evidence="3" id="KW-1185">Reference proteome</keyword>
<dbReference type="RefSeq" id="WP_184518196.1">
    <property type="nucleotide sequence ID" value="NZ_JACIJD010000009.1"/>
</dbReference>
<proteinExistence type="predicted"/>